<dbReference type="GeneID" id="107264930"/>
<feature type="transmembrane region" description="Helical" evidence="3">
    <location>
        <begin position="263"/>
        <end position="284"/>
    </location>
</feature>
<feature type="transmembrane region" description="Helical" evidence="3">
    <location>
        <begin position="226"/>
        <end position="251"/>
    </location>
</feature>
<keyword evidence="3" id="KW-0812">Transmembrane</keyword>
<keyword evidence="3" id="KW-0472">Membrane</keyword>
<dbReference type="PANTHER" id="PTHR43157">
    <property type="entry name" value="PHOSPHATIDYLINOSITOL-GLYCAN BIOSYNTHESIS CLASS F PROTEIN-RELATED"/>
    <property type="match status" value="1"/>
</dbReference>
<keyword evidence="1" id="KW-0560">Oxidoreductase</keyword>
<keyword evidence="3" id="KW-1133">Transmembrane helix</keyword>
<name>A0AAJ7VYJ2_CEPCN</name>
<dbReference type="RefSeq" id="XP_024937924.1">
    <property type="nucleotide sequence ID" value="XM_025082156.1"/>
</dbReference>
<evidence type="ECO:0000313" key="5">
    <source>
        <dbReference type="RefSeq" id="XP_024937924.1"/>
    </source>
</evidence>
<reference evidence="5" key="1">
    <citation type="submission" date="2025-08" db="UniProtKB">
        <authorList>
            <consortium name="RefSeq"/>
        </authorList>
    </citation>
    <scope>IDENTIFICATION</scope>
</reference>
<evidence type="ECO:0000256" key="3">
    <source>
        <dbReference type="SAM" id="Phobius"/>
    </source>
</evidence>
<evidence type="ECO:0000256" key="2">
    <source>
        <dbReference type="RuleBase" id="RU000363"/>
    </source>
</evidence>
<dbReference type="InterPro" id="IPR036291">
    <property type="entry name" value="NAD(P)-bd_dom_sf"/>
</dbReference>
<proteinExistence type="inferred from homology"/>
<evidence type="ECO:0000256" key="1">
    <source>
        <dbReference type="ARBA" id="ARBA00023002"/>
    </source>
</evidence>
<dbReference type="Gene3D" id="3.40.50.720">
    <property type="entry name" value="NAD(P)-binding Rossmann-like Domain"/>
    <property type="match status" value="1"/>
</dbReference>
<dbReference type="PRINTS" id="PR00080">
    <property type="entry name" value="SDRFAMILY"/>
</dbReference>
<dbReference type="SUPFAM" id="SSF51735">
    <property type="entry name" value="NAD(P)-binding Rossmann-fold domains"/>
    <property type="match status" value="1"/>
</dbReference>
<dbReference type="PRINTS" id="PR00081">
    <property type="entry name" value="GDHRDH"/>
</dbReference>
<keyword evidence="4" id="KW-1185">Reference proteome</keyword>
<dbReference type="PANTHER" id="PTHR43157:SF31">
    <property type="entry name" value="PHOSPHATIDYLINOSITOL-GLYCAN BIOSYNTHESIS CLASS F PROTEIN"/>
    <property type="match status" value="1"/>
</dbReference>
<protein>
    <submittedName>
        <fullName evidence="5">Retinol dehydrogenase 13 isoform X1</fullName>
    </submittedName>
</protein>
<gene>
    <name evidence="5" type="primary">LOC107264930</name>
</gene>
<dbReference type="KEGG" id="ccin:107264930"/>
<dbReference type="AlphaFoldDB" id="A0AAJ7VYJ2"/>
<dbReference type="Proteomes" id="UP000694920">
    <property type="component" value="Unplaced"/>
</dbReference>
<organism evidence="4 5">
    <name type="scientific">Cephus cinctus</name>
    <name type="common">Wheat stem sawfly</name>
    <dbReference type="NCBI Taxonomy" id="211228"/>
    <lineage>
        <taxon>Eukaryota</taxon>
        <taxon>Metazoa</taxon>
        <taxon>Ecdysozoa</taxon>
        <taxon>Arthropoda</taxon>
        <taxon>Hexapoda</taxon>
        <taxon>Insecta</taxon>
        <taxon>Pterygota</taxon>
        <taxon>Neoptera</taxon>
        <taxon>Endopterygota</taxon>
        <taxon>Hymenoptera</taxon>
        <taxon>Cephoidea</taxon>
        <taxon>Cephidae</taxon>
        <taxon>Cephus</taxon>
    </lineage>
</organism>
<evidence type="ECO:0000313" key="4">
    <source>
        <dbReference type="Proteomes" id="UP000694920"/>
    </source>
</evidence>
<dbReference type="GO" id="GO:0016491">
    <property type="term" value="F:oxidoreductase activity"/>
    <property type="evidence" value="ECO:0007669"/>
    <property type="project" value="UniProtKB-KW"/>
</dbReference>
<dbReference type="Pfam" id="PF00106">
    <property type="entry name" value="adh_short"/>
    <property type="match status" value="1"/>
</dbReference>
<comment type="similarity">
    <text evidence="2">Belongs to the short-chain dehydrogenases/reductases (SDR) family.</text>
</comment>
<sequence length="351" mass="38987">MGIKTGKLALLVSAAGTVVGGVYLIKAYVGGTLYEGTQKLTDKVVIITGANTGIGKETALNFAKREAKVIMACRDMHKCEKTRRQIVLETKNRYVYCRKCDLASYASIRTFVDQFKKEQSKLDILVNNAGVMRCPQCYTEDGIEMQLGVNHMGHFLLTNLLLDTLKASAPSRIINVSSIAHTRGKIKVTDLNSIESYDPGEAYAQSKLANVLFTRELAKRLEGLRILYILIMCYIASTIHLLGTGVTVNAVHPGIVDTEITRYMSFYNSILSAIFVRPLVWPFIKSPLQGAQTIIYAAVEPQLKDVSGKYFSDCKETDVSEEAKDEKLAKWLWMTSEKWTKLNVSSFVTAA</sequence>
<accession>A0AAJ7VYJ2</accession>
<dbReference type="InterPro" id="IPR002347">
    <property type="entry name" value="SDR_fam"/>
</dbReference>